<feature type="region of interest" description="Disordered" evidence="1">
    <location>
        <begin position="280"/>
        <end position="334"/>
    </location>
</feature>
<protein>
    <recommendedName>
        <fullName evidence="4">Gag protein</fullName>
    </recommendedName>
</protein>
<gene>
    <name evidence="2" type="ORF">CDV31_016693</name>
</gene>
<organism evidence="2 3">
    <name type="scientific">Fusarium ambrosium</name>
    <dbReference type="NCBI Taxonomy" id="131363"/>
    <lineage>
        <taxon>Eukaryota</taxon>
        <taxon>Fungi</taxon>
        <taxon>Dikarya</taxon>
        <taxon>Ascomycota</taxon>
        <taxon>Pezizomycotina</taxon>
        <taxon>Sordariomycetes</taxon>
        <taxon>Hypocreomycetidae</taxon>
        <taxon>Hypocreales</taxon>
        <taxon>Nectriaceae</taxon>
        <taxon>Fusarium</taxon>
        <taxon>Fusarium solani species complex</taxon>
    </lineage>
</organism>
<evidence type="ECO:0000313" key="2">
    <source>
        <dbReference type="EMBL" id="RSL84510.1"/>
    </source>
</evidence>
<evidence type="ECO:0000256" key="1">
    <source>
        <dbReference type="SAM" id="MobiDB-lite"/>
    </source>
</evidence>
<keyword evidence="3" id="KW-1185">Reference proteome</keyword>
<feature type="region of interest" description="Disordered" evidence="1">
    <location>
        <begin position="39"/>
        <end position="83"/>
    </location>
</feature>
<dbReference type="AlphaFoldDB" id="A0A428S3W1"/>
<evidence type="ECO:0008006" key="4">
    <source>
        <dbReference type="Google" id="ProtNLM"/>
    </source>
</evidence>
<evidence type="ECO:0000313" key="3">
    <source>
        <dbReference type="Proteomes" id="UP000288429"/>
    </source>
</evidence>
<dbReference type="Proteomes" id="UP000288429">
    <property type="component" value="Unassembled WGS sequence"/>
</dbReference>
<reference evidence="2 3" key="1">
    <citation type="submission" date="2017-06" db="EMBL/GenBank/DDBJ databases">
        <title>Cmopartive genomic analysis of Ambrosia Fusariam Clade fungi.</title>
        <authorList>
            <person name="Stajich J.E."/>
            <person name="Carrillo J."/>
            <person name="Kijimoto T."/>
            <person name="Eskalen A."/>
            <person name="O'Donnell K."/>
            <person name="Kasson M."/>
        </authorList>
    </citation>
    <scope>NUCLEOTIDE SEQUENCE [LARGE SCALE GENOMIC DNA]</scope>
    <source>
        <strain evidence="2 3">NRRL 20438</strain>
    </source>
</reference>
<accession>A0A428S3W1</accession>
<proteinExistence type="predicted"/>
<sequence>MTTNATIKLVTSNDWISWYKVLKTKANNEDLWSYIDPTKEGKPTLNVEAPMPPIPSPTARREGSPPQSTQGTQGTLATGGPVEGVTAPTPVDYVQQSQRFAELPDTDQKALALRWTMYEHLSKDYKEFRRRVATVQNWVIDTVDEPIARHHFTEDDTLDKWIKSLYTEFSLATTERKQTARRDYRALLNEPHRSRINTYKATGEWLSKWRTAINEASDVGLQEAKEADQWFPDLSAALRATPLESWVNAYGVTQVTKVRENTLKVAEVSADIRLAIADQPETKRPRVSHGAFPSAKGAEEGEDPAPKRQKRNNKSQERRGQGPSSSRPAPGDNKDKRCHACGMLHLLKHCWYAFPEKAPAAFKPVEDIEAHAQRRIANNEDKVADHIKRIKLQNSA</sequence>
<feature type="compositionally biased region" description="Low complexity" evidence="1">
    <location>
        <begin position="67"/>
        <end position="80"/>
    </location>
</feature>
<comment type="caution">
    <text evidence="2">The sequence shown here is derived from an EMBL/GenBank/DDBJ whole genome shotgun (WGS) entry which is preliminary data.</text>
</comment>
<dbReference type="EMBL" id="NIZV01000603">
    <property type="protein sequence ID" value="RSL84510.1"/>
    <property type="molecule type" value="Genomic_DNA"/>
</dbReference>
<name>A0A428S3W1_9HYPO</name>